<dbReference type="InterPro" id="IPR040255">
    <property type="entry name" value="Non-specific_endonuclease"/>
</dbReference>
<evidence type="ECO:0000256" key="4">
    <source>
        <dbReference type="ARBA" id="ARBA00022723"/>
    </source>
</evidence>
<evidence type="ECO:0000256" key="7">
    <source>
        <dbReference type="ARBA" id="ARBA00022842"/>
    </source>
</evidence>
<keyword evidence="4 9" id="KW-0479">Metal-binding</keyword>
<dbReference type="PROSITE" id="PS01070">
    <property type="entry name" value="NUCLEASE_NON_SPEC"/>
    <property type="match status" value="1"/>
</dbReference>
<keyword evidence="7" id="KW-0460">Magnesium</keyword>
<dbReference type="EMBL" id="CH476740">
    <property type="protein sequence ID" value="EIE87170.1"/>
    <property type="molecule type" value="Genomic_DNA"/>
</dbReference>
<dbReference type="SUPFAM" id="SSF54060">
    <property type="entry name" value="His-Me finger endonucleases"/>
    <property type="match status" value="1"/>
</dbReference>
<dbReference type="InParanoid" id="I1CFE0"/>
<gene>
    <name evidence="14" type="ORF">RO3G_11881</name>
</gene>
<dbReference type="OMA" id="DPYAYYI"/>
<dbReference type="EC" id="3.1.30.-" evidence="10"/>
<dbReference type="OrthoDB" id="5418055at2759"/>
<reference evidence="14 15" key="1">
    <citation type="journal article" date="2009" name="PLoS Genet.">
        <title>Genomic analysis of the basal lineage fungus Rhizopus oryzae reveals a whole-genome duplication.</title>
        <authorList>
            <person name="Ma L.-J."/>
            <person name="Ibrahim A.S."/>
            <person name="Skory C."/>
            <person name="Grabherr M.G."/>
            <person name="Burger G."/>
            <person name="Butler M."/>
            <person name="Elias M."/>
            <person name="Idnurm A."/>
            <person name="Lang B.F."/>
            <person name="Sone T."/>
            <person name="Abe A."/>
            <person name="Calvo S.E."/>
            <person name="Corrochano L.M."/>
            <person name="Engels R."/>
            <person name="Fu J."/>
            <person name="Hansberg W."/>
            <person name="Kim J.-M."/>
            <person name="Kodira C.D."/>
            <person name="Koehrsen M.J."/>
            <person name="Liu B."/>
            <person name="Miranda-Saavedra D."/>
            <person name="O'Leary S."/>
            <person name="Ortiz-Castellanos L."/>
            <person name="Poulter R."/>
            <person name="Rodriguez-Romero J."/>
            <person name="Ruiz-Herrera J."/>
            <person name="Shen Y.-Q."/>
            <person name="Zeng Q."/>
            <person name="Galagan J."/>
            <person name="Birren B.W."/>
            <person name="Cuomo C.A."/>
            <person name="Wickes B.L."/>
        </authorList>
    </citation>
    <scope>NUCLEOTIDE SEQUENCE [LARGE SCALE GENOMIC DNA]</scope>
    <source>
        <strain evidence="15">RA 99-880 / ATCC MYA-4621 / FGSC 9543 / NRRL 43880</strain>
    </source>
</reference>
<keyword evidence="11" id="KW-0472">Membrane</keyword>
<keyword evidence="15" id="KW-1185">Reference proteome</keyword>
<dbReference type="InterPro" id="IPR044929">
    <property type="entry name" value="DNA/RNA_non-sp_Endonuclease_sf"/>
</dbReference>
<dbReference type="PANTHER" id="PTHR13966">
    <property type="entry name" value="ENDONUCLEASE RELATED"/>
    <property type="match status" value="1"/>
</dbReference>
<dbReference type="GO" id="GO:0000014">
    <property type="term" value="F:single-stranded DNA endodeoxyribonuclease activity"/>
    <property type="evidence" value="ECO:0007669"/>
    <property type="project" value="TreeGrafter"/>
</dbReference>
<dbReference type="SMART" id="SM00892">
    <property type="entry name" value="Endonuclease_NS"/>
    <property type="match status" value="1"/>
</dbReference>
<feature type="transmembrane region" description="Helical" evidence="11">
    <location>
        <begin position="7"/>
        <end position="26"/>
    </location>
</feature>
<dbReference type="GO" id="GO:0046872">
    <property type="term" value="F:metal ion binding"/>
    <property type="evidence" value="ECO:0007669"/>
    <property type="project" value="UniProtKB-KW"/>
</dbReference>
<dbReference type="InterPro" id="IPR044925">
    <property type="entry name" value="His-Me_finger_sf"/>
</dbReference>
<dbReference type="InterPro" id="IPR020821">
    <property type="entry name" value="ENPP1-3/EXOG-like_nuc-like"/>
</dbReference>
<keyword evidence="3 10" id="KW-0540">Nuclease</keyword>
<name>I1CFE0_RHIO9</name>
<proteinExistence type="inferred from homology"/>
<keyword evidence="11" id="KW-0812">Transmembrane</keyword>
<comment type="similarity">
    <text evidence="2 10">Belongs to the DNA/RNA non-specific endonuclease family.</text>
</comment>
<dbReference type="GO" id="GO:0006309">
    <property type="term" value="P:apoptotic DNA fragmentation"/>
    <property type="evidence" value="ECO:0007669"/>
    <property type="project" value="TreeGrafter"/>
</dbReference>
<evidence type="ECO:0000313" key="15">
    <source>
        <dbReference type="Proteomes" id="UP000009138"/>
    </source>
</evidence>
<dbReference type="VEuPathDB" id="FungiDB:RO3G_11881"/>
<feature type="binding site" evidence="9">
    <location>
        <position position="167"/>
    </location>
    <ligand>
        <name>Mg(2+)</name>
        <dbReference type="ChEBI" id="CHEBI:18420"/>
        <note>catalytic</note>
    </ligand>
</feature>
<dbReference type="eggNOG" id="KOG3721">
    <property type="taxonomic scope" value="Eukaryota"/>
</dbReference>
<dbReference type="Pfam" id="PF01223">
    <property type="entry name" value="Endonuclease_NS"/>
    <property type="match status" value="1"/>
</dbReference>
<dbReference type="GO" id="GO:0005743">
    <property type="term" value="C:mitochondrial inner membrane"/>
    <property type="evidence" value="ECO:0007669"/>
    <property type="project" value="TreeGrafter"/>
</dbReference>
<feature type="domain" description="DNA/RNA non-specific endonuclease/pyrophosphatase/phosphodiesterase" evidence="13">
    <location>
        <begin position="69"/>
        <end position="306"/>
    </location>
</feature>
<evidence type="ECO:0000256" key="11">
    <source>
        <dbReference type="SAM" id="Phobius"/>
    </source>
</evidence>
<dbReference type="GeneID" id="93618846"/>
<dbReference type="STRING" id="246409.I1CFE0"/>
<evidence type="ECO:0000256" key="1">
    <source>
        <dbReference type="ARBA" id="ARBA00001946"/>
    </source>
</evidence>
<keyword evidence="11" id="KW-1133">Transmembrane helix</keyword>
<dbReference type="SMART" id="SM00477">
    <property type="entry name" value="NUC"/>
    <property type="match status" value="1"/>
</dbReference>
<keyword evidence="6 10" id="KW-0378">Hydrolase</keyword>
<dbReference type="InterPro" id="IPR018524">
    <property type="entry name" value="DNA/RNA_endonuclease_AS"/>
</dbReference>
<sequence>MTKQKANFSWAIGGFFFGTLLTYTMLPSYTNHQNGHGVRQQNYQNLFKRGSESDILKFGNPGPVVDMLDHIEYTVSYDRRNRLPHWAGEHLTVDSLKKGSGVNRDNSDFREDTSLPDLFRAHLSDYKYSGYDRGHQAPAGDAVSTQEAMDETFLLSNMAPQVGVGFNREYWAYFEAFVRDLTQSFADVYVFTGPLFLPQSTEGTSVLGNTNIKLSGTNVTKAVVKASQASYTMTYKVIGGNGPNIPVPTHFFKVLLAVDNGKYTAGAFVLPNQAIDSSTLLSEFQVDISAVEKAAGLQFFTKLDRSAFADLSK</sequence>
<dbReference type="Proteomes" id="UP000009138">
    <property type="component" value="Unassembled WGS sequence"/>
</dbReference>
<feature type="active site" description="Proton acceptor" evidence="8">
    <location>
        <position position="135"/>
    </location>
</feature>
<accession>I1CFE0</accession>
<protein>
    <recommendedName>
        <fullName evidence="10">Endonuclease</fullName>
        <ecNumber evidence="10">3.1.30.-</ecNumber>
    </recommendedName>
</protein>
<dbReference type="RefSeq" id="XP_067522566.1">
    <property type="nucleotide sequence ID" value="XM_067666465.1"/>
</dbReference>
<evidence type="ECO:0000256" key="2">
    <source>
        <dbReference type="ARBA" id="ARBA00010052"/>
    </source>
</evidence>
<dbReference type="GO" id="GO:0003676">
    <property type="term" value="F:nucleic acid binding"/>
    <property type="evidence" value="ECO:0007669"/>
    <property type="project" value="InterPro"/>
</dbReference>
<evidence type="ECO:0000256" key="5">
    <source>
        <dbReference type="ARBA" id="ARBA00022759"/>
    </source>
</evidence>
<dbReference type="PANTHER" id="PTHR13966:SF5">
    <property type="entry name" value="ENDONUCLEASE G, MITOCHONDRIAL"/>
    <property type="match status" value="1"/>
</dbReference>
<evidence type="ECO:0000256" key="3">
    <source>
        <dbReference type="ARBA" id="ARBA00022722"/>
    </source>
</evidence>
<evidence type="ECO:0000259" key="13">
    <source>
        <dbReference type="SMART" id="SM00892"/>
    </source>
</evidence>
<dbReference type="GO" id="GO:0005634">
    <property type="term" value="C:nucleus"/>
    <property type="evidence" value="ECO:0007669"/>
    <property type="project" value="TreeGrafter"/>
</dbReference>
<dbReference type="InterPro" id="IPR001604">
    <property type="entry name" value="Endo_G_ENPP1-like_dom"/>
</dbReference>
<evidence type="ECO:0000256" key="6">
    <source>
        <dbReference type="ARBA" id="ARBA00022801"/>
    </source>
</evidence>
<organism evidence="14 15">
    <name type="scientific">Rhizopus delemar (strain RA 99-880 / ATCC MYA-4621 / FGSC 9543 / NRRL 43880)</name>
    <name type="common">Mucormycosis agent</name>
    <name type="synonym">Rhizopus arrhizus var. delemar</name>
    <dbReference type="NCBI Taxonomy" id="246409"/>
    <lineage>
        <taxon>Eukaryota</taxon>
        <taxon>Fungi</taxon>
        <taxon>Fungi incertae sedis</taxon>
        <taxon>Mucoromycota</taxon>
        <taxon>Mucoromycotina</taxon>
        <taxon>Mucoromycetes</taxon>
        <taxon>Mucorales</taxon>
        <taxon>Mucorineae</taxon>
        <taxon>Rhizopodaceae</taxon>
        <taxon>Rhizopus</taxon>
    </lineage>
</organism>
<evidence type="ECO:0000313" key="14">
    <source>
        <dbReference type="EMBL" id="EIE87170.1"/>
    </source>
</evidence>
<evidence type="ECO:0000259" key="12">
    <source>
        <dbReference type="SMART" id="SM00477"/>
    </source>
</evidence>
<dbReference type="Gene3D" id="3.40.570.10">
    <property type="entry name" value="Extracellular Endonuclease, subunit A"/>
    <property type="match status" value="1"/>
</dbReference>
<comment type="cofactor">
    <cofactor evidence="1 10">
        <name>Mg(2+)</name>
        <dbReference type="ChEBI" id="CHEBI:18420"/>
    </cofactor>
</comment>
<keyword evidence="5 10" id="KW-0255">Endonuclease</keyword>
<dbReference type="CDD" id="cd00091">
    <property type="entry name" value="NUC"/>
    <property type="match status" value="1"/>
</dbReference>
<dbReference type="GO" id="GO:0004521">
    <property type="term" value="F:RNA endonuclease activity"/>
    <property type="evidence" value="ECO:0007669"/>
    <property type="project" value="TreeGrafter"/>
</dbReference>
<evidence type="ECO:0000256" key="10">
    <source>
        <dbReference type="RuleBase" id="RU366055"/>
    </source>
</evidence>
<evidence type="ECO:0000256" key="8">
    <source>
        <dbReference type="PIRSR" id="PIRSR640255-1"/>
    </source>
</evidence>
<dbReference type="AlphaFoldDB" id="I1CFE0"/>
<evidence type="ECO:0000256" key="9">
    <source>
        <dbReference type="PIRSR" id="PIRSR640255-2"/>
    </source>
</evidence>
<feature type="domain" description="ENPP1-3/EXOG-like endonuclease/phosphodiesterase" evidence="12">
    <location>
        <begin position="70"/>
        <end position="306"/>
    </location>
</feature>